<dbReference type="AlphaFoldDB" id="A0A7T6XUI2"/>
<dbReference type="PROSITE" id="PS51837">
    <property type="entry name" value="LITAF"/>
    <property type="match status" value="1"/>
</dbReference>
<proteinExistence type="inferred from homology"/>
<gene>
    <name evidence="9" type="ORF">Pdw03_5289</name>
</gene>
<evidence type="ECO:0000313" key="10">
    <source>
        <dbReference type="Proteomes" id="UP000595662"/>
    </source>
</evidence>
<dbReference type="Proteomes" id="UP000595662">
    <property type="component" value="Chromosome 6"/>
</dbReference>
<dbReference type="GO" id="GO:0008270">
    <property type="term" value="F:zinc ion binding"/>
    <property type="evidence" value="ECO:0007669"/>
    <property type="project" value="TreeGrafter"/>
</dbReference>
<evidence type="ECO:0000256" key="6">
    <source>
        <dbReference type="SAM" id="MobiDB-lite"/>
    </source>
</evidence>
<dbReference type="GeneID" id="26228594"/>
<dbReference type="PANTHER" id="PTHR23292:SF14">
    <property type="entry name" value="FI16615P1-RELATED"/>
    <property type="match status" value="1"/>
</dbReference>
<dbReference type="PANTHER" id="PTHR23292">
    <property type="entry name" value="LIPOPOLYSACCHARIDE-INDUCED TUMOR NECROSIS FACTOR-ALPHA FACTOR"/>
    <property type="match status" value="1"/>
</dbReference>
<evidence type="ECO:0000256" key="5">
    <source>
        <dbReference type="ARBA" id="ARBA00023136"/>
    </source>
</evidence>
<feature type="region of interest" description="Disordered" evidence="6">
    <location>
        <begin position="16"/>
        <end position="75"/>
    </location>
</feature>
<evidence type="ECO:0000256" key="3">
    <source>
        <dbReference type="ARBA" id="ARBA00022723"/>
    </source>
</evidence>
<dbReference type="Pfam" id="PF10601">
    <property type="entry name" value="zf-LITAF-like"/>
    <property type="match status" value="1"/>
</dbReference>
<accession>A0A7T6XUI2</accession>
<evidence type="ECO:0000313" key="9">
    <source>
        <dbReference type="EMBL" id="QQK47654.1"/>
    </source>
</evidence>
<evidence type="ECO:0000256" key="2">
    <source>
        <dbReference type="ARBA" id="ARBA00005975"/>
    </source>
</evidence>
<protein>
    <submittedName>
        <fullName evidence="9">LPS-induced tumor necrosis factor alpha factor</fullName>
    </submittedName>
</protein>
<evidence type="ECO:0000259" key="8">
    <source>
        <dbReference type="PROSITE" id="PS51837"/>
    </source>
</evidence>
<feature type="transmembrane region" description="Helical" evidence="7">
    <location>
        <begin position="163"/>
        <end position="184"/>
    </location>
</feature>
<keyword evidence="4" id="KW-0862">Zinc</keyword>
<dbReference type="OMA" id="HDSHHFC"/>
<dbReference type="RefSeq" id="XP_014539020.1">
    <property type="nucleotide sequence ID" value="XM_014683534.1"/>
</dbReference>
<keyword evidence="7" id="KW-1133">Transmembrane helix</keyword>
<evidence type="ECO:0000256" key="4">
    <source>
        <dbReference type="ARBA" id="ARBA00022833"/>
    </source>
</evidence>
<keyword evidence="7" id="KW-0812">Transmembrane</keyword>
<feature type="compositionally biased region" description="Polar residues" evidence="6">
    <location>
        <begin position="18"/>
        <end position="44"/>
    </location>
</feature>
<evidence type="ECO:0000256" key="1">
    <source>
        <dbReference type="ARBA" id="ARBA00004170"/>
    </source>
</evidence>
<dbReference type="SMART" id="SM00714">
    <property type="entry name" value="LITAF"/>
    <property type="match status" value="1"/>
</dbReference>
<feature type="compositionally biased region" description="Low complexity" evidence="6">
    <location>
        <begin position="58"/>
        <end position="71"/>
    </location>
</feature>
<dbReference type="GO" id="GO:0016020">
    <property type="term" value="C:membrane"/>
    <property type="evidence" value="ECO:0007669"/>
    <property type="project" value="UniProtKB-SubCell"/>
</dbReference>
<name>A0A7T6XUI2_PENDI</name>
<keyword evidence="5 7" id="KW-0472">Membrane</keyword>
<sequence length="239" mass="25036">MERNKESIVRIAPAMAAESSTDYSATEAVTVSKTAPADETTSTAKLPIAMPTAPPTAPEAAPSPEQTTTTTRGSPVPELVVMIPGESGPPPQYDEHENDAITTAAPAVALQQTNKKVAPIGPPVPVSQRFIPLAQLGDEPARICCPFCLQKVQTRVNKESTSATSMAAVCCCLFGGICCAFLPFCMEMCHDSHHFCTNCGVEVAIHPHDGPVQQFGPDSPGAITQAPGCIQPPEAVTKN</sequence>
<reference evidence="9 10" key="1">
    <citation type="submission" date="2020-08" db="EMBL/GenBank/DDBJ databases">
        <title>The completed genome sequence of the pathogenic ascomycete fungus Penicillium digitatum.</title>
        <authorList>
            <person name="Wang M."/>
        </authorList>
    </citation>
    <scope>NUCLEOTIDE SEQUENCE [LARGE SCALE GENOMIC DNA]</scope>
    <source>
        <strain evidence="9 10">PdW03</strain>
    </source>
</reference>
<comment type="subcellular location">
    <subcellularLocation>
        <location evidence="1">Membrane</location>
        <topology evidence="1">Peripheral membrane protein</topology>
    </subcellularLocation>
</comment>
<dbReference type="VEuPathDB" id="FungiDB:PDIP_02710"/>
<dbReference type="InterPro" id="IPR006629">
    <property type="entry name" value="LITAF"/>
</dbReference>
<comment type="similarity">
    <text evidence="2">Belongs to the CDIP1/LITAF family.</text>
</comment>
<feature type="domain" description="LITAF" evidence="8">
    <location>
        <begin position="125"/>
        <end position="208"/>
    </location>
</feature>
<dbReference type="EMBL" id="CP060779">
    <property type="protein sequence ID" value="QQK47654.1"/>
    <property type="molecule type" value="Genomic_DNA"/>
</dbReference>
<evidence type="ECO:0000256" key="7">
    <source>
        <dbReference type="SAM" id="Phobius"/>
    </source>
</evidence>
<keyword evidence="3" id="KW-0479">Metal-binding</keyword>
<organism evidence="9 10">
    <name type="scientific">Penicillium digitatum</name>
    <name type="common">Green mold</name>
    <dbReference type="NCBI Taxonomy" id="36651"/>
    <lineage>
        <taxon>Eukaryota</taxon>
        <taxon>Fungi</taxon>
        <taxon>Dikarya</taxon>
        <taxon>Ascomycota</taxon>
        <taxon>Pezizomycotina</taxon>
        <taxon>Eurotiomycetes</taxon>
        <taxon>Eurotiomycetidae</taxon>
        <taxon>Eurotiales</taxon>
        <taxon>Aspergillaceae</taxon>
        <taxon>Penicillium</taxon>
    </lineage>
</organism>
<dbReference type="InterPro" id="IPR037519">
    <property type="entry name" value="LITAF_fam"/>
</dbReference>
<dbReference type="KEGG" id="pdp:PDIP_02710"/>